<keyword evidence="3" id="KW-0677">Repeat</keyword>
<dbReference type="Gene3D" id="1.25.40.10">
    <property type="entry name" value="Tetratricopeptide repeat domain"/>
    <property type="match status" value="1"/>
</dbReference>
<name>A0ABX1QE73_9RHOO</name>
<comment type="caution">
    <text evidence="7">The sequence shown here is derived from an EMBL/GenBank/DDBJ whole genome shotgun (WGS) entry which is preliminary data.</text>
</comment>
<evidence type="ECO:0000256" key="4">
    <source>
        <dbReference type="ARBA" id="ARBA00022803"/>
    </source>
</evidence>
<evidence type="ECO:0000256" key="6">
    <source>
        <dbReference type="SAM" id="MobiDB-lite"/>
    </source>
</evidence>
<dbReference type="CDD" id="cd05804">
    <property type="entry name" value="StaR_like"/>
    <property type="match status" value="1"/>
</dbReference>
<dbReference type="SUPFAM" id="SSF48452">
    <property type="entry name" value="TPR-like"/>
    <property type="match status" value="1"/>
</dbReference>
<dbReference type="PROSITE" id="PS50005">
    <property type="entry name" value="TPR"/>
    <property type="match status" value="1"/>
</dbReference>
<accession>A0ABX1QE73</accession>
<gene>
    <name evidence="7" type="ORF">GPA25_17670</name>
</gene>
<reference evidence="7 8" key="1">
    <citation type="submission" date="2019-12" db="EMBL/GenBank/DDBJ databases">
        <title>Comparative genomics gives insights into the taxonomy of the Azoarcus-Aromatoleum group and reveals separate origins of nif in the plant-associated Azoarcus and non-plant-associated Aromatoleum sub-groups.</title>
        <authorList>
            <person name="Lafos M."/>
            <person name="Maluk M."/>
            <person name="Batista M."/>
            <person name="Junghare M."/>
            <person name="Carmona M."/>
            <person name="Faoro H."/>
            <person name="Cruz L.M."/>
            <person name="Battistoni F."/>
            <person name="De Souza E."/>
            <person name="Pedrosa F."/>
            <person name="Chen W.-M."/>
            <person name="Poole P.S."/>
            <person name="Dixon R.A."/>
            <person name="James E.K."/>
        </authorList>
    </citation>
    <scope>NUCLEOTIDE SEQUENCE [LARGE SCALE GENOMIC DNA]</scope>
    <source>
        <strain evidence="7 8">22Lin</strain>
    </source>
</reference>
<keyword evidence="8" id="KW-1185">Reference proteome</keyword>
<evidence type="ECO:0000256" key="2">
    <source>
        <dbReference type="ARBA" id="ARBA00019992"/>
    </source>
</evidence>
<organism evidence="7 8">
    <name type="scientific">Aromatoleum diolicum</name>
    <dbReference type="NCBI Taxonomy" id="75796"/>
    <lineage>
        <taxon>Bacteria</taxon>
        <taxon>Pseudomonadati</taxon>
        <taxon>Pseudomonadota</taxon>
        <taxon>Betaproteobacteria</taxon>
        <taxon>Rhodocyclales</taxon>
        <taxon>Rhodocyclaceae</taxon>
        <taxon>Aromatoleum</taxon>
    </lineage>
</organism>
<dbReference type="EMBL" id="WTVQ01000035">
    <property type="protein sequence ID" value="NMG76593.1"/>
    <property type="molecule type" value="Genomic_DNA"/>
</dbReference>
<proteinExistence type="inferred from homology"/>
<evidence type="ECO:0000256" key="1">
    <source>
        <dbReference type="ARBA" id="ARBA00005857"/>
    </source>
</evidence>
<dbReference type="RefSeq" id="WP_169261730.1">
    <property type="nucleotide sequence ID" value="NZ_WTVQ01000035.1"/>
</dbReference>
<dbReference type="PANTHER" id="PTHR16263:SF4">
    <property type="entry name" value="TETRATRICOPEPTIDE REPEAT PROTEIN 38"/>
    <property type="match status" value="1"/>
</dbReference>
<dbReference type="PANTHER" id="PTHR16263">
    <property type="entry name" value="TETRATRICOPEPTIDE REPEAT PROTEIN 38"/>
    <property type="match status" value="1"/>
</dbReference>
<evidence type="ECO:0000313" key="7">
    <source>
        <dbReference type="EMBL" id="NMG76593.1"/>
    </source>
</evidence>
<feature type="region of interest" description="Disordered" evidence="6">
    <location>
        <begin position="445"/>
        <end position="467"/>
    </location>
</feature>
<sequence length="467" mass="51616">MTLLDRRGVSVSATSHAALERLETATDLFNGYFGDPIAAIDKALAEDPQFVMGYCFRAGVLATCTDKTLEAELRGSVEAGEALWRRANERERGHIAAARAWLDGDIPAAVERWSAVLLEVPRDSLALQFAHLGDFYLGQSSMLRDRVARVLPDWDEGVAGYGYVLGMHAFGLEETALYDQAEHTARRAVELNRRDPWAIHAGAHVMEMQGRQADGIRWLTERQDDWAIDNAFAFHNWWHLALYHLDLGDTGRVLELYDRAIRPRPSNVVLEMIDASALLWRLYLRGVDTGTRWHELAQAWAPTVEHGYYAFNDFHAMMAFVASGDERAAQTLLATLERRAAAGGTNGMMSREVGLPLCRALEAFGRGDHGRAVDLLQSVRCVAQRFGGSHAQRDIIHLTLVEAALRAGQGRLARSLVAERSAQKPTSPFNRALAIRAERAAAASREAGGHGLRAPDARQTKEAAFLS</sequence>
<evidence type="ECO:0000256" key="3">
    <source>
        <dbReference type="ARBA" id="ARBA00022737"/>
    </source>
</evidence>
<evidence type="ECO:0000256" key="5">
    <source>
        <dbReference type="PROSITE-ProRule" id="PRU00339"/>
    </source>
</evidence>
<comment type="similarity">
    <text evidence="1">Belongs to the TTC38 family.</text>
</comment>
<dbReference type="InterPro" id="IPR011990">
    <property type="entry name" value="TPR-like_helical_dom_sf"/>
</dbReference>
<feature type="repeat" description="TPR" evidence="5">
    <location>
        <begin position="234"/>
        <end position="267"/>
    </location>
</feature>
<dbReference type="InterPro" id="IPR019734">
    <property type="entry name" value="TPR_rpt"/>
</dbReference>
<evidence type="ECO:0000313" key="8">
    <source>
        <dbReference type="Proteomes" id="UP000648984"/>
    </source>
</evidence>
<dbReference type="Proteomes" id="UP000648984">
    <property type="component" value="Unassembled WGS sequence"/>
</dbReference>
<protein>
    <recommendedName>
        <fullName evidence="2">Tetratricopeptide repeat protein 38</fullName>
    </recommendedName>
</protein>
<keyword evidence="4 5" id="KW-0802">TPR repeat</keyword>
<dbReference type="InterPro" id="IPR033891">
    <property type="entry name" value="TTC38"/>
</dbReference>